<accession>D8PIF2</accession>
<gene>
    <name evidence="2" type="ORF">NIDE3352</name>
</gene>
<dbReference type="Gene3D" id="1.25.40.10">
    <property type="entry name" value="Tetratricopeptide repeat domain"/>
    <property type="match status" value="1"/>
</dbReference>
<dbReference type="SMART" id="SM00028">
    <property type="entry name" value="TPR"/>
    <property type="match status" value="4"/>
</dbReference>
<dbReference type="InterPro" id="IPR019734">
    <property type="entry name" value="TPR_rpt"/>
</dbReference>
<dbReference type="KEGG" id="nde:NIDE3352"/>
<dbReference type="EMBL" id="FP929003">
    <property type="protein sequence ID" value="CBK43039.1"/>
    <property type="molecule type" value="Genomic_DNA"/>
</dbReference>
<proteinExistence type="predicted"/>
<dbReference type="HOGENOM" id="CLU_1188209_0_0_0"/>
<keyword evidence="1" id="KW-0802">TPR repeat</keyword>
<organism evidence="2 3">
    <name type="scientific">Nitrospira defluvii</name>
    <dbReference type="NCBI Taxonomy" id="330214"/>
    <lineage>
        <taxon>Bacteria</taxon>
        <taxon>Pseudomonadati</taxon>
        <taxon>Nitrospirota</taxon>
        <taxon>Nitrospiria</taxon>
        <taxon>Nitrospirales</taxon>
        <taxon>Nitrospiraceae</taxon>
        <taxon>Nitrospira</taxon>
    </lineage>
</organism>
<feature type="repeat" description="TPR" evidence="1">
    <location>
        <begin position="78"/>
        <end position="111"/>
    </location>
</feature>
<dbReference type="PROSITE" id="PS50005">
    <property type="entry name" value="TPR"/>
    <property type="match status" value="2"/>
</dbReference>
<evidence type="ECO:0000313" key="2">
    <source>
        <dbReference type="EMBL" id="CBK43039.1"/>
    </source>
</evidence>
<feature type="repeat" description="TPR" evidence="1">
    <location>
        <begin position="148"/>
        <end position="181"/>
    </location>
</feature>
<evidence type="ECO:0000313" key="3">
    <source>
        <dbReference type="Proteomes" id="UP000001660"/>
    </source>
</evidence>
<dbReference type="InterPro" id="IPR011990">
    <property type="entry name" value="TPR-like_helical_dom_sf"/>
</dbReference>
<dbReference type="eggNOG" id="COG3063">
    <property type="taxonomic scope" value="Bacteria"/>
</dbReference>
<dbReference type="STRING" id="330214.NIDE3352"/>
<dbReference type="Pfam" id="PF13181">
    <property type="entry name" value="TPR_8"/>
    <property type="match status" value="1"/>
</dbReference>
<sequence>MTTTRREQDRAAHAVGIDTRSRWLVLLLGVCVLSGCANEENLRKSKGFYQEGVARLSSDQQQAYVSFQKAVKLNPDNKEAHYGLGHIYSSQGRFKLAEESFREAIRIDGDYAEANTYLGQVLANQDRWKEAIAAYRQALSNPLYPTPDLARFHLGKALMHEGDLQGAMEVLEDATTVTPPNVPPAMLQLELARVYHKLGFDVRAREALAKVSNLDKGGEQAAAAQELLGQLKP</sequence>
<keyword evidence="3" id="KW-1185">Reference proteome</keyword>
<dbReference type="Pfam" id="PF13432">
    <property type="entry name" value="TPR_16"/>
    <property type="match status" value="1"/>
</dbReference>
<dbReference type="PANTHER" id="PTHR12558:SF13">
    <property type="entry name" value="CELL DIVISION CYCLE PROTEIN 27 HOMOLOG"/>
    <property type="match status" value="1"/>
</dbReference>
<name>D8PIF2_9BACT</name>
<dbReference type="Proteomes" id="UP000001660">
    <property type="component" value="Chromosome"/>
</dbReference>
<reference evidence="2 3" key="1">
    <citation type="journal article" date="2010" name="Proc. Natl. Acad. Sci. U.S.A.">
        <title>A Nitrospira metagenome illuminates the physiology and evolution of globally important nitrite-oxidizing bacteria.</title>
        <authorList>
            <person name="Lucker S."/>
            <person name="Wagner M."/>
            <person name="Maixner F."/>
            <person name="Pelletier E."/>
            <person name="Koch H."/>
            <person name="Vacherie B."/>
            <person name="Rattei T."/>
            <person name="Sinninghe Damste J."/>
            <person name="Spieck E."/>
            <person name="Le Paslier D."/>
            <person name="Daims H."/>
        </authorList>
    </citation>
    <scope>NUCLEOTIDE SEQUENCE [LARGE SCALE GENOMIC DNA]</scope>
</reference>
<dbReference type="AlphaFoldDB" id="D8PIF2"/>
<dbReference type="OrthoDB" id="9814042at2"/>
<protein>
    <submittedName>
        <fullName evidence="2">Putative Type IV pilus biogenesis/stability protein PilW</fullName>
    </submittedName>
</protein>
<dbReference type="SUPFAM" id="SSF48452">
    <property type="entry name" value="TPR-like"/>
    <property type="match status" value="1"/>
</dbReference>
<evidence type="ECO:0000256" key="1">
    <source>
        <dbReference type="PROSITE-ProRule" id="PRU00339"/>
    </source>
</evidence>
<dbReference type="PANTHER" id="PTHR12558">
    <property type="entry name" value="CELL DIVISION CYCLE 16,23,27"/>
    <property type="match status" value="1"/>
</dbReference>